<dbReference type="Pfam" id="PF02518">
    <property type="entry name" value="HATPase_c"/>
    <property type="match status" value="1"/>
</dbReference>
<keyword evidence="10" id="KW-1185">Reference proteome</keyword>
<evidence type="ECO:0000256" key="2">
    <source>
        <dbReference type="ARBA" id="ARBA00022475"/>
    </source>
</evidence>
<evidence type="ECO:0000256" key="5">
    <source>
        <dbReference type="ARBA" id="ARBA00022777"/>
    </source>
</evidence>
<dbReference type="InterPro" id="IPR003594">
    <property type="entry name" value="HATPase_dom"/>
</dbReference>
<organism evidence="9 10">
    <name type="scientific">Paenibacillus montanisoli</name>
    <dbReference type="NCBI Taxonomy" id="2081970"/>
    <lineage>
        <taxon>Bacteria</taxon>
        <taxon>Bacillati</taxon>
        <taxon>Bacillota</taxon>
        <taxon>Bacilli</taxon>
        <taxon>Bacillales</taxon>
        <taxon>Paenibacillaceae</taxon>
        <taxon>Paenibacillus</taxon>
    </lineage>
</organism>
<reference evidence="9 10" key="1">
    <citation type="submission" date="2018-06" db="EMBL/GenBank/DDBJ databases">
        <title>Paenibacillus montanisoli sp. nov., isolated from mountain area soil.</title>
        <authorList>
            <person name="Wu M."/>
        </authorList>
    </citation>
    <scope>NUCLEOTIDE SEQUENCE [LARGE SCALE GENOMIC DNA]</scope>
    <source>
        <strain evidence="9 10">RA17</strain>
    </source>
</reference>
<dbReference type="Proteomes" id="UP000249260">
    <property type="component" value="Unassembled WGS sequence"/>
</dbReference>
<dbReference type="SUPFAM" id="SSF158472">
    <property type="entry name" value="HAMP domain-like"/>
    <property type="match status" value="1"/>
</dbReference>
<evidence type="ECO:0000259" key="8">
    <source>
        <dbReference type="PROSITE" id="PS50885"/>
    </source>
</evidence>
<dbReference type="RefSeq" id="WP_112881882.1">
    <property type="nucleotide sequence ID" value="NZ_QLUW01000002.1"/>
</dbReference>
<dbReference type="InterPro" id="IPR010559">
    <property type="entry name" value="Sig_transdc_His_kin_internal"/>
</dbReference>
<dbReference type="EMBL" id="QLUW01000002">
    <property type="protein sequence ID" value="RAP75656.1"/>
    <property type="molecule type" value="Genomic_DNA"/>
</dbReference>
<keyword evidence="7" id="KW-0812">Transmembrane</keyword>
<dbReference type="InterPro" id="IPR003660">
    <property type="entry name" value="HAMP_dom"/>
</dbReference>
<dbReference type="PANTHER" id="PTHR34220">
    <property type="entry name" value="SENSOR HISTIDINE KINASE YPDA"/>
    <property type="match status" value="1"/>
</dbReference>
<protein>
    <recommendedName>
        <fullName evidence="8">HAMP domain-containing protein</fullName>
    </recommendedName>
</protein>
<keyword evidence="5" id="KW-0418">Kinase</keyword>
<dbReference type="InterPro" id="IPR050640">
    <property type="entry name" value="Bact_2-comp_sensor_kinase"/>
</dbReference>
<evidence type="ECO:0000313" key="10">
    <source>
        <dbReference type="Proteomes" id="UP000249260"/>
    </source>
</evidence>
<keyword evidence="4" id="KW-0808">Transferase</keyword>
<name>A0A328U6N4_9BACL</name>
<dbReference type="OrthoDB" id="2062925at2"/>
<dbReference type="SUPFAM" id="SSF55874">
    <property type="entry name" value="ATPase domain of HSP90 chaperone/DNA topoisomerase II/histidine kinase"/>
    <property type="match status" value="1"/>
</dbReference>
<dbReference type="GO" id="GO:0000155">
    <property type="term" value="F:phosphorelay sensor kinase activity"/>
    <property type="evidence" value="ECO:0007669"/>
    <property type="project" value="InterPro"/>
</dbReference>
<dbReference type="PROSITE" id="PS50885">
    <property type="entry name" value="HAMP"/>
    <property type="match status" value="1"/>
</dbReference>
<dbReference type="Gene3D" id="6.10.340.10">
    <property type="match status" value="1"/>
</dbReference>
<dbReference type="CDD" id="cd06225">
    <property type="entry name" value="HAMP"/>
    <property type="match status" value="1"/>
</dbReference>
<feature type="transmembrane region" description="Helical" evidence="7">
    <location>
        <begin position="14"/>
        <end position="36"/>
    </location>
</feature>
<evidence type="ECO:0000313" key="9">
    <source>
        <dbReference type="EMBL" id="RAP75656.1"/>
    </source>
</evidence>
<keyword evidence="3" id="KW-0597">Phosphoprotein</keyword>
<proteinExistence type="predicted"/>
<evidence type="ECO:0000256" key="4">
    <source>
        <dbReference type="ARBA" id="ARBA00022679"/>
    </source>
</evidence>
<gene>
    <name evidence="9" type="ORF">DL346_09350</name>
</gene>
<evidence type="ECO:0000256" key="6">
    <source>
        <dbReference type="ARBA" id="ARBA00023136"/>
    </source>
</evidence>
<sequence length="596" mass="68678">MQQRALEVFNSKSIFSKIIIVFMCVIAPLCVLSLFINSKGESAVRREIDKSLGARTAYFSGLLTVELNRMIQHQKEFIFDRDLQRLVYLYNTLGKYEWGETILRAQEKMQIIKTSSTYIKNVSAQMLETGKVVSNDNAIGTVDRDAVDAFVKQFHATGSPLMYYQDRLLLGYIYPDAILTQLKPDYVVFIELSVSELRKALATFTKDYEGAGAVLADLQQGWTITNEQDRTFIASMLDNIQVRSDKEPEIKSFRSGTTDYLVSYQMDPSTHMALLVYIPEKQVLGDLSSYRIWFWLLSVISMLIIAVFALWVYRLIHKPLTKLVFLFRKVEDGYLEPAALPKGQDEFRYLYEHFNSMVSKLKDLIHKLYEQDMRAKNSELKQLQSQINPHFLYNTYFILHRLAKMNDNESVILFSQYLGEYFQFITRNGASEIPLEQELKHARLYVDIQQIRFSNRIDAEFDPLPDDCKDVLVPKLIVQPIIENAYKYGVERMSDDGLISVRIASNPETVRIIIEDNGAGMDEVSLQKMQSELGSAMDGEEITGIRNVHRRLQLQFGKESGIVLGHGENGGLRVELVIMRPQMHEEDKKLQRMTDF</sequence>
<dbReference type="GO" id="GO:0005886">
    <property type="term" value="C:plasma membrane"/>
    <property type="evidence" value="ECO:0007669"/>
    <property type="project" value="UniProtKB-SubCell"/>
</dbReference>
<evidence type="ECO:0000256" key="1">
    <source>
        <dbReference type="ARBA" id="ARBA00004651"/>
    </source>
</evidence>
<dbReference type="AlphaFoldDB" id="A0A328U6N4"/>
<comment type="subcellular location">
    <subcellularLocation>
        <location evidence="1">Cell membrane</location>
        <topology evidence="1">Multi-pass membrane protein</topology>
    </subcellularLocation>
</comment>
<evidence type="ECO:0000256" key="7">
    <source>
        <dbReference type="SAM" id="Phobius"/>
    </source>
</evidence>
<dbReference type="InterPro" id="IPR036890">
    <property type="entry name" value="HATPase_C_sf"/>
</dbReference>
<feature type="domain" description="HAMP" evidence="8">
    <location>
        <begin position="314"/>
        <end position="366"/>
    </location>
</feature>
<dbReference type="Pfam" id="PF06580">
    <property type="entry name" value="His_kinase"/>
    <property type="match status" value="1"/>
</dbReference>
<evidence type="ECO:0000256" key="3">
    <source>
        <dbReference type="ARBA" id="ARBA00022553"/>
    </source>
</evidence>
<keyword evidence="2" id="KW-1003">Cell membrane</keyword>
<accession>A0A328U6N4</accession>
<dbReference type="Gene3D" id="3.30.565.10">
    <property type="entry name" value="Histidine kinase-like ATPase, C-terminal domain"/>
    <property type="match status" value="1"/>
</dbReference>
<keyword evidence="7" id="KW-1133">Transmembrane helix</keyword>
<keyword evidence="6 7" id="KW-0472">Membrane</keyword>
<feature type="transmembrane region" description="Helical" evidence="7">
    <location>
        <begin position="292"/>
        <end position="313"/>
    </location>
</feature>
<dbReference type="PANTHER" id="PTHR34220:SF7">
    <property type="entry name" value="SENSOR HISTIDINE KINASE YPDA"/>
    <property type="match status" value="1"/>
</dbReference>
<comment type="caution">
    <text evidence="9">The sequence shown here is derived from an EMBL/GenBank/DDBJ whole genome shotgun (WGS) entry which is preliminary data.</text>
</comment>